<feature type="transmembrane region" description="Helical" evidence="9">
    <location>
        <begin position="430"/>
        <end position="454"/>
    </location>
</feature>
<dbReference type="OrthoDB" id="2241241at2759"/>
<dbReference type="GO" id="GO:0005351">
    <property type="term" value="F:carbohydrate:proton symporter activity"/>
    <property type="evidence" value="ECO:0007669"/>
    <property type="project" value="TreeGrafter"/>
</dbReference>
<evidence type="ECO:0000256" key="1">
    <source>
        <dbReference type="ARBA" id="ARBA00004141"/>
    </source>
</evidence>
<comment type="similarity">
    <text evidence="2 8">Belongs to the major facilitator superfamily. Sugar transporter (TC 2.A.1.1) family.</text>
</comment>
<feature type="transmembrane region" description="Helical" evidence="9">
    <location>
        <begin position="388"/>
        <end position="410"/>
    </location>
</feature>
<dbReference type="RefSeq" id="XP_025359062.1">
    <property type="nucleotide sequence ID" value="XM_025507227.1"/>
</dbReference>
<feature type="transmembrane region" description="Helical" evidence="9">
    <location>
        <begin position="97"/>
        <end position="117"/>
    </location>
</feature>
<protein>
    <submittedName>
        <fullName evidence="11">Putative monosaccharide transporter</fullName>
    </submittedName>
</protein>
<keyword evidence="5 9" id="KW-1133">Transmembrane helix</keyword>
<feature type="transmembrane region" description="Helical" evidence="9">
    <location>
        <begin position="361"/>
        <end position="379"/>
    </location>
</feature>
<dbReference type="InterPro" id="IPR020846">
    <property type="entry name" value="MFS_dom"/>
</dbReference>
<evidence type="ECO:0000256" key="2">
    <source>
        <dbReference type="ARBA" id="ARBA00010992"/>
    </source>
</evidence>
<dbReference type="InterPro" id="IPR005828">
    <property type="entry name" value="MFS_sugar_transport-like"/>
</dbReference>
<dbReference type="AlphaFoldDB" id="A0A316UGX8"/>
<dbReference type="Proteomes" id="UP000245884">
    <property type="component" value="Unassembled WGS sequence"/>
</dbReference>
<dbReference type="STRING" id="1569628.A0A316UGX8"/>
<proteinExistence type="inferred from homology"/>
<dbReference type="SUPFAM" id="SSF103473">
    <property type="entry name" value="MFS general substrate transporter"/>
    <property type="match status" value="1"/>
</dbReference>
<feature type="transmembrane region" description="Helical" evidence="9">
    <location>
        <begin position="219"/>
        <end position="240"/>
    </location>
</feature>
<dbReference type="GeneID" id="37029050"/>
<evidence type="ECO:0000256" key="5">
    <source>
        <dbReference type="ARBA" id="ARBA00022989"/>
    </source>
</evidence>
<name>A0A316UGX8_9BASI</name>
<evidence type="ECO:0000256" key="8">
    <source>
        <dbReference type="RuleBase" id="RU003346"/>
    </source>
</evidence>
<dbReference type="NCBIfam" id="TIGR00879">
    <property type="entry name" value="SP"/>
    <property type="match status" value="1"/>
</dbReference>
<accession>A0A316UGX8</accession>
<evidence type="ECO:0000313" key="12">
    <source>
        <dbReference type="Proteomes" id="UP000245884"/>
    </source>
</evidence>
<keyword evidence="3 8" id="KW-0813">Transport</keyword>
<feature type="transmembrane region" description="Helical" evidence="9">
    <location>
        <begin position="129"/>
        <end position="146"/>
    </location>
</feature>
<dbReference type="InterPro" id="IPR050360">
    <property type="entry name" value="MFS_Sugar_Transporters"/>
</dbReference>
<dbReference type="PROSITE" id="PS00217">
    <property type="entry name" value="SUGAR_TRANSPORT_2"/>
    <property type="match status" value="1"/>
</dbReference>
<comment type="catalytic activity">
    <reaction evidence="7">
        <text>myo-inositol(out) + H(+)(out) = myo-inositol(in) + H(+)(in)</text>
        <dbReference type="Rhea" id="RHEA:60364"/>
        <dbReference type="ChEBI" id="CHEBI:15378"/>
        <dbReference type="ChEBI" id="CHEBI:17268"/>
    </reaction>
</comment>
<dbReference type="PANTHER" id="PTHR48022:SF91">
    <property type="entry name" value="MAJOR FACILITATOR SUPERFAMILY (MFS) PROFILE DOMAIN-CONTAINING PROTEIN-RELATED"/>
    <property type="match status" value="1"/>
</dbReference>
<feature type="transmembrane region" description="Helical" evidence="9">
    <location>
        <begin position="492"/>
        <end position="515"/>
    </location>
</feature>
<evidence type="ECO:0000256" key="7">
    <source>
        <dbReference type="ARBA" id="ARBA00049119"/>
    </source>
</evidence>
<feature type="transmembrane region" description="Helical" evidence="9">
    <location>
        <begin position="47"/>
        <end position="77"/>
    </location>
</feature>
<dbReference type="Pfam" id="PF00083">
    <property type="entry name" value="Sugar_tr"/>
    <property type="match status" value="1"/>
</dbReference>
<dbReference type="PANTHER" id="PTHR48022">
    <property type="entry name" value="PLASTIDIC GLUCOSE TRANSPORTER 4"/>
    <property type="match status" value="1"/>
</dbReference>
<reference evidence="11 12" key="1">
    <citation type="journal article" date="2018" name="Mol. Biol. Evol.">
        <title>Broad Genomic Sampling Reveals a Smut Pathogenic Ancestry of the Fungal Clade Ustilaginomycotina.</title>
        <authorList>
            <person name="Kijpornyongpan T."/>
            <person name="Mondo S.J."/>
            <person name="Barry K."/>
            <person name="Sandor L."/>
            <person name="Lee J."/>
            <person name="Lipzen A."/>
            <person name="Pangilinan J."/>
            <person name="LaButti K."/>
            <person name="Hainaut M."/>
            <person name="Henrissat B."/>
            <person name="Grigoriev I.V."/>
            <person name="Spatafora J.W."/>
            <person name="Aime M.C."/>
        </authorList>
    </citation>
    <scope>NUCLEOTIDE SEQUENCE [LARGE SCALE GENOMIC DNA]</scope>
    <source>
        <strain evidence="11 12">MCA 5214</strain>
    </source>
</reference>
<evidence type="ECO:0000256" key="3">
    <source>
        <dbReference type="ARBA" id="ARBA00022448"/>
    </source>
</evidence>
<dbReference type="EMBL" id="KZ819681">
    <property type="protein sequence ID" value="PWN24450.1"/>
    <property type="molecule type" value="Genomic_DNA"/>
</dbReference>
<evidence type="ECO:0000256" key="4">
    <source>
        <dbReference type="ARBA" id="ARBA00022692"/>
    </source>
</evidence>
<gene>
    <name evidence="11" type="ORF">BDZ90DRAFT_235003</name>
</gene>
<dbReference type="PROSITE" id="PS50850">
    <property type="entry name" value="MFS"/>
    <property type="match status" value="1"/>
</dbReference>
<evidence type="ECO:0000259" key="10">
    <source>
        <dbReference type="PROSITE" id="PS50850"/>
    </source>
</evidence>
<evidence type="ECO:0000256" key="6">
    <source>
        <dbReference type="ARBA" id="ARBA00023136"/>
    </source>
</evidence>
<keyword evidence="6 9" id="KW-0472">Membrane</keyword>
<dbReference type="InterPro" id="IPR036259">
    <property type="entry name" value="MFS_trans_sf"/>
</dbReference>
<comment type="subcellular location">
    <subcellularLocation>
        <location evidence="1">Membrane</location>
        <topology evidence="1">Multi-pass membrane protein</topology>
    </subcellularLocation>
</comment>
<evidence type="ECO:0000256" key="9">
    <source>
        <dbReference type="SAM" id="Phobius"/>
    </source>
</evidence>
<dbReference type="InterPro" id="IPR005829">
    <property type="entry name" value="Sugar_transporter_CS"/>
</dbReference>
<dbReference type="PRINTS" id="PR00171">
    <property type="entry name" value="SUGRTRNSPORT"/>
</dbReference>
<feature type="transmembrane region" description="Helical" evidence="9">
    <location>
        <begin position="188"/>
        <end position="207"/>
    </location>
</feature>
<dbReference type="Gene3D" id="1.20.1250.20">
    <property type="entry name" value="MFS general substrate transporter like domains"/>
    <property type="match status" value="1"/>
</dbReference>
<evidence type="ECO:0000313" key="11">
    <source>
        <dbReference type="EMBL" id="PWN24450.1"/>
    </source>
</evidence>
<feature type="transmembrane region" description="Helical" evidence="9">
    <location>
        <begin position="158"/>
        <end position="176"/>
    </location>
</feature>
<feature type="domain" description="Major facilitator superfamily (MFS) profile" evidence="10">
    <location>
        <begin position="49"/>
        <end position="519"/>
    </location>
</feature>
<keyword evidence="12" id="KW-1185">Reference proteome</keyword>
<sequence>MSSSPTKEEGKESPLGLTTTASNEYGHHNLDGGRHIAPPSKITTKCLLLMFTICTGGFLFGYDIGVISGCLIMKDFVLRFGGGLNPETGAWELPTQTQSLITSLLGAGTFFGALLQAPISDWLGRQKAMVTWAVVFTVGAVIQTATETSLAQMIVGRFIAGLSVGALSGLCPLYLGETAPKAIRGMMVSGYQLLIITGIAVSYGISWGSSNAVNSSASWRIPVGLQMLWGVALIGLMVFLPESPRWELQRGNHDRARITMAGMRGISLRDTPQGRRGDDAMEEELEEMEYFIGKEREVFKNTNYVTSYVRCFSLDRQLWRRTLTGCLVQVFQQLNGQNFYYYYGPTFFSAANVSLNSYEIQFILGIVSWVCTFPALYLIDKAGRRRSLIWGNFVCFVCAFIVAFVGKYSLAPAGLPADQVTSGQHAAGNAFIAFAVFHLASFSVAVGPTPWVLLSELYPQELRAKCVSLGSASNWFWNFMLGYFSPPLSAQYGPLIMLIFGSLCLTAAIFVFLVLPETRGLSLEQVDLLFQSGVKPWKSRDWVPPVGDANRNTLGTAKKVAAETHA</sequence>
<dbReference type="InterPro" id="IPR003663">
    <property type="entry name" value="Sugar/inositol_transpt"/>
</dbReference>
<keyword evidence="4 9" id="KW-0812">Transmembrane</keyword>
<dbReference type="GO" id="GO:0016020">
    <property type="term" value="C:membrane"/>
    <property type="evidence" value="ECO:0007669"/>
    <property type="project" value="UniProtKB-SubCell"/>
</dbReference>
<organism evidence="11 12">
    <name type="scientific">Jaminaea rosea</name>
    <dbReference type="NCBI Taxonomy" id="1569628"/>
    <lineage>
        <taxon>Eukaryota</taxon>
        <taxon>Fungi</taxon>
        <taxon>Dikarya</taxon>
        <taxon>Basidiomycota</taxon>
        <taxon>Ustilaginomycotina</taxon>
        <taxon>Exobasidiomycetes</taxon>
        <taxon>Microstromatales</taxon>
        <taxon>Microstromatales incertae sedis</taxon>
        <taxon>Jaminaea</taxon>
    </lineage>
</organism>
<dbReference type="PROSITE" id="PS00216">
    <property type="entry name" value="SUGAR_TRANSPORT_1"/>
    <property type="match status" value="1"/>
</dbReference>